<dbReference type="RefSeq" id="WP_007619300.1">
    <property type="nucleotide sequence ID" value="NZ_BANX01000011.1"/>
</dbReference>
<keyword evidence="3" id="KW-1133">Transmembrane helix</keyword>
<feature type="transmembrane region" description="Helical" evidence="3">
    <location>
        <begin position="48"/>
        <end position="71"/>
    </location>
</feature>
<organism evidence="4 5">
    <name type="scientific">Gordonia soli NBRC 108243</name>
    <dbReference type="NCBI Taxonomy" id="1223545"/>
    <lineage>
        <taxon>Bacteria</taxon>
        <taxon>Bacillati</taxon>
        <taxon>Actinomycetota</taxon>
        <taxon>Actinomycetes</taxon>
        <taxon>Mycobacteriales</taxon>
        <taxon>Gordoniaceae</taxon>
        <taxon>Gordonia</taxon>
    </lineage>
</organism>
<accession>M0QHI7</accession>
<dbReference type="eggNOG" id="ENOG5033U8H">
    <property type="taxonomic scope" value="Bacteria"/>
</dbReference>
<evidence type="ECO:0000313" key="5">
    <source>
        <dbReference type="Proteomes" id="UP000011666"/>
    </source>
</evidence>
<dbReference type="PANTHER" id="PTHR37042">
    <property type="entry name" value="OUTER MEMBRANE PROTEIN RV1973"/>
    <property type="match status" value="1"/>
</dbReference>
<dbReference type="PANTHER" id="PTHR37042:SF4">
    <property type="entry name" value="OUTER MEMBRANE PROTEIN RV1973"/>
    <property type="match status" value="1"/>
</dbReference>
<dbReference type="SUPFAM" id="SSF53633">
    <property type="entry name" value="Carbamate kinase-like"/>
    <property type="match status" value="1"/>
</dbReference>
<dbReference type="GO" id="GO:0016020">
    <property type="term" value="C:membrane"/>
    <property type="evidence" value="ECO:0007669"/>
    <property type="project" value="UniProtKB-SubCell"/>
</dbReference>
<reference evidence="4 5" key="1">
    <citation type="submission" date="2013-01" db="EMBL/GenBank/DDBJ databases">
        <title>Whole genome shotgun sequence of Gordonia soli NBRC 108243.</title>
        <authorList>
            <person name="Isaki-Nakamura S."/>
            <person name="Hosoyama A."/>
            <person name="Tsuchikane K."/>
            <person name="Ando Y."/>
            <person name="Baba S."/>
            <person name="Ohji S."/>
            <person name="Hamada M."/>
            <person name="Tamura T."/>
            <person name="Yamazoe A."/>
            <person name="Yamazaki S."/>
            <person name="Fujita N."/>
        </authorList>
    </citation>
    <scope>NUCLEOTIDE SEQUENCE [LARGE SCALE GENOMIC DNA]</scope>
    <source>
        <strain evidence="4 5">NBRC 108243</strain>
    </source>
</reference>
<proteinExistence type="predicted"/>
<dbReference type="OrthoDB" id="4578504at2"/>
<dbReference type="EMBL" id="BANX01000011">
    <property type="protein sequence ID" value="GAC67776.1"/>
    <property type="molecule type" value="Genomic_DNA"/>
</dbReference>
<evidence type="ECO:0000313" key="4">
    <source>
        <dbReference type="EMBL" id="GAC67776.1"/>
    </source>
</evidence>
<gene>
    <name evidence="4" type="ORF">GS4_11_00440</name>
</gene>
<comment type="caution">
    <text evidence="4">The sequence shown here is derived from an EMBL/GenBank/DDBJ whole genome shotgun (WGS) entry which is preliminary data.</text>
</comment>
<name>M0QHI7_9ACTN</name>
<evidence type="ECO:0000256" key="1">
    <source>
        <dbReference type="ARBA" id="ARBA00004370"/>
    </source>
</evidence>
<keyword evidence="3" id="KW-0812">Transmembrane</keyword>
<evidence type="ECO:0008006" key="6">
    <source>
        <dbReference type="Google" id="ProtNLM"/>
    </source>
</evidence>
<comment type="subcellular location">
    <subcellularLocation>
        <location evidence="1">Membrane</location>
    </subcellularLocation>
</comment>
<keyword evidence="5" id="KW-1185">Reference proteome</keyword>
<sequence>MTDRSTIGDAPTIERAERRHGEAVRAHRDARVAAADLIRQRAVRRTRLLYAALAALLVVLTAAGVVGGLAGSDAAAAERARAARAEVLIAASAAMTTMLTADPTDPEAYLDRVISVSVGDQRSRLTAVRTELAAEISRQAAPSTGRVVDAGSVDDPPVEPDDGATARVLLVAEATNPELVGGDLSARRVTVEVTMVRADGRWLVGQARLP</sequence>
<keyword evidence="2 3" id="KW-0472">Membrane</keyword>
<protein>
    <recommendedName>
        <fullName evidence="6">Mce-associated membrane protein</fullName>
    </recommendedName>
</protein>
<dbReference type="Proteomes" id="UP000011666">
    <property type="component" value="Unassembled WGS sequence"/>
</dbReference>
<evidence type="ECO:0000256" key="2">
    <source>
        <dbReference type="ARBA" id="ARBA00023136"/>
    </source>
</evidence>
<dbReference type="AlphaFoldDB" id="M0QHI7"/>
<dbReference type="STRING" id="1223545.GS4_11_00440"/>
<evidence type="ECO:0000256" key="3">
    <source>
        <dbReference type="SAM" id="Phobius"/>
    </source>
</evidence>
<dbReference type="InterPro" id="IPR036393">
    <property type="entry name" value="AceGlu_kinase-like_sf"/>
</dbReference>